<evidence type="ECO:0000313" key="2">
    <source>
        <dbReference type="Proteomes" id="UP001515480"/>
    </source>
</evidence>
<dbReference type="EMBL" id="JBGBPQ010000019">
    <property type="protein sequence ID" value="KAL1504758.1"/>
    <property type="molecule type" value="Genomic_DNA"/>
</dbReference>
<dbReference type="Proteomes" id="UP001515480">
    <property type="component" value="Unassembled WGS sequence"/>
</dbReference>
<accession>A0AB34IU82</accession>
<organism evidence="1 2">
    <name type="scientific">Prymnesium parvum</name>
    <name type="common">Toxic golden alga</name>
    <dbReference type="NCBI Taxonomy" id="97485"/>
    <lineage>
        <taxon>Eukaryota</taxon>
        <taxon>Haptista</taxon>
        <taxon>Haptophyta</taxon>
        <taxon>Prymnesiophyceae</taxon>
        <taxon>Prymnesiales</taxon>
        <taxon>Prymnesiaceae</taxon>
        <taxon>Prymnesium</taxon>
    </lineage>
</organism>
<reference evidence="1 2" key="1">
    <citation type="journal article" date="2024" name="Science">
        <title>Giant polyketide synthase enzymes in the biosynthesis of giant marine polyether toxins.</title>
        <authorList>
            <person name="Fallon T.R."/>
            <person name="Shende V.V."/>
            <person name="Wierzbicki I.H."/>
            <person name="Pendleton A.L."/>
            <person name="Watervoot N.F."/>
            <person name="Auber R.P."/>
            <person name="Gonzalez D.J."/>
            <person name="Wisecaver J.H."/>
            <person name="Moore B.S."/>
        </authorList>
    </citation>
    <scope>NUCLEOTIDE SEQUENCE [LARGE SCALE GENOMIC DNA]</scope>
    <source>
        <strain evidence="1 2">12B1</strain>
    </source>
</reference>
<name>A0AB34IU82_PRYPA</name>
<evidence type="ECO:0000313" key="1">
    <source>
        <dbReference type="EMBL" id="KAL1504758.1"/>
    </source>
</evidence>
<dbReference type="AlphaFoldDB" id="A0AB34IU82"/>
<gene>
    <name evidence="1" type="ORF">AB1Y20_008534</name>
</gene>
<sequence length="871" mass="96666">MADDVDEKGSTYTVGCRLDKLLPNAQHVDAIRAAVERMQRVMIDTCDLMNLYIRDRLQNHEGSGLEHVFERNWLLYAMNEVTAGSDRATHLPALTSVRVAHMGGLVQSPRASLRQLMSNQRTNLAAVASTNIWLHFRARLLRVVTTAMRLPKEEYDALGTEERKERAIQIRSIAVDIIRPAGAAYKSSEQYHAVVDARRNILGIDEAIGEWGEYPFLYHIKSHPERFLRATWLLSRERETQLDRHGNTCSGFALFPLRRHMVPRHVDFCQEALREVLRLGSSEYAKKSARAKRGRECGACDPGPSDCADAAPAPARRKRTRRPKAELDEEKRELFGQVVDLRAAGVAQKHRTYTFDSKPYLLLGGVPDSKVGARYTKGSFLACAYVAQQCRTLLGVMQSFHDGAYLDNLDTMDESALKERLQKDLAARLEHAMDELGARLSELDLGPFVPLLRVQPDRPFLSIRGKDSGIKAMQLDSPMRAQGVATTPSAGEPARELAGTRITQQCECANAQELPFERNAPSNTRPSFSMRVQPRQPAVFHMQASFAEDKKAASVWYFLRTCTDDLLEFMWHLASAAGPHQCDYDTIELCAALPRLSPLFANDQSQRHNLMHADRFMKLCATFLNGLTAQGTFYYVGGPFALDFDIIQGDSLAIEESNAAAFIESRLQQLLDDSSPDSWKKIVEYTSHRDELHRQYKSEMTRTQVVALVGEIVALISGLGSGSINLGEAIQNPIRTIAEGLGSQVHAFERSTPALLATAQLDHAHAQLQASVANVVHTVRAQEEQISALSAELAETRELLWLQQRRGPARAASCPRDTPSARTAMPHSSLAVTRIGVATHTPPPPPYESSRIARGGASGAPLISLQLELEG</sequence>
<comment type="caution">
    <text evidence="1">The sequence shown here is derived from an EMBL/GenBank/DDBJ whole genome shotgun (WGS) entry which is preliminary data.</text>
</comment>
<proteinExistence type="predicted"/>
<keyword evidence="2" id="KW-1185">Reference proteome</keyword>
<protein>
    <submittedName>
        <fullName evidence="1">Uncharacterized protein</fullName>
    </submittedName>
</protein>